<keyword evidence="10" id="KW-1185">Reference proteome</keyword>
<dbReference type="EMBL" id="MVHW01000057">
    <property type="protein sequence ID" value="ORA97310.1"/>
    <property type="molecule type" value="Genomic_DNA"/>
</dbReference>
<reference evidence="7 10" key="2">
    <citation type="journal article" date="2019" name="Emerg. Microbes Infect.">
        <title>Comprehensive subspecies identification of 175 nontuberculous mycobacteria species based on 7547 genomic profiles.</title>
        <authorList>
            <person name="Matsumoto Y."/>
            <person name="Kinjo T."/>
            <person name="Motooka D."/>
            <person name="Nabeya D."/>
            <person name="Jung N."/>
            <person name="Uechi K."/>
            <person name="Horii T."/>
            <person name="Iida T."/>
            <person name="Fujita J."/>
            <person name="Nakamura S."/>
        </authorList>
    </citation>
    <scope>NUCLEOTIDE SEQUENCE [LARGE SCALE GENOMIC DNA]</scope>
    <source>
        <strain evidence="7 10">JCM 18113</strain>
    </source>
</reference>
<dbReference type="InterPro" id="IPR051423">
    <property type="entry name" value="CD225/Dispanin"/>
</dbReference>
<protein>
    <recommendedName>
        <fullName evidence="11">CD225/dispanin family protein</fullName>
    </recommendedName>
</protein>
<gene>
    <name evidence="8" type="ORF">BST30_27305</name>
    <name evidence="7" type="ORF">MMAN_34720</name>
</gene>
<evidence type="ECO:0000256" key="1">
    <source>
        <dbReference type="ARBA" id="ARBA00004370"/>
    </source>
</evidence>
<feature type="transmembrane region" description="Helical" evidence="6">
    <location>
        <begin position="80"/>
        <end position="104"/>
    </location>
</feature>
<dbReference type="InterPro" id="IPR007593">
    <property type="entry name" value="CD225/Dispanin_fam"/>
</dbReference>
<keyword evidence="2 6" id="KW-0812">Transmembrane</keyword>
<reference evidence="8 9" key="1">
    <citation type="submission" date="2017-02" db="EMBL/GenBank/DDBJ databases">
        <title>The new phylogeny of genus Mycobacterium.</title>
        <authorList>
            <person name="Tortoli E."/>
            <person name="Trovato A."/>
            <person name="Cirillo D.M."/>
        </authorList>
    </citation>
    <scope>NUCLEOTIDE SEQUENCE [LARGE SCALE GENOMIC DNA]</scope>
    <source>
        <strain evidence="8 9">DSM 45255</strain>
    </source>
</reference>
<evidence type="ECO:0000256" key="4">
    <source>
        <dbReference type="ARBA" id="ARBA00023136"/>
    </source>
</evidence>
<evidence type="ECO:0000256" key="3">
    <source>
        <dbReference type="ARBA" id="ARBA00022989"/>
    </source>
</evidence>
<evidence type="ECO:0000313" key="10">
    <source>
        <dbReference type="Proteomes" id="UP000465812"/>
    </source>
</evidence>
<evidence type="ECO:0000256" key="2">
    <source>
        <dbReference type="ARBA" id="ARBA00022692"/>
    </source>
</evidence>
<evidence type="ECO:0000313" key="7">
    <source>
        <dbReference type="EMBL" id="BBY39338.1"/>
    </source>
</evidence>
<organism evidence="8 9">
    <name type="scientific">Mycobacterium mantenii</name>
    <dbReference type="NCBI Taxonomy" id="560555"/>
    <lineage>
        <taxon>Bacteria</taxon>
        <taxon>Bacillati</taxon>
        <taxon>Actinomycetota</taxon>
        <taxon>Actinomycetes</taxon>
        <taxon>Mycobacteriales</taxon>
        <taxon>Mycobacteriaceae</taxon>
        <taxon>Mycobacterium</taxon>
        <taxon>Mycobacterium avium complex (MAC)</taxon>
    </lineage>
</organism>
<feature type="transmembrane region" description="Helical" evidence="6">
    <location>
        <begin position="32"/>
        <end position="53"/>
    </location>
</feature>
<feature type="region of interest" description="Disordered" evidence="5">
    <location>
        <begin position="1"/>
        <end position="24"/>
    </location>
</feature>
<dbReference type="GO" id="GO:0016020">
    <property type="term" value="C:membrane"/>
    <property type="evidence" value="ECO:0007669"/>
    <property type="project" value="UniProtKB-SubCell"/>
</dbReference>
<dbReference type="AlphaFoldDB" id="A0A1X0F6E7"/>
<dbReference type="Proteomes" id="UP000192760">
    <property type="component" value="Unassembled WGS sequence"/>
</dbReference>
<dbReference type="PANTHER" id="PTHR14948:SF25">
    <property type="entry name" value="DUF4190 DOMAIN-CONTAINING PROTEIN"/>
    <property type="match status" value="1"/>
</dbReference>
<evidence type="ECO:0000256" key="5">
    <source>
        <dbReference type="SAM" id="MobiDB-lite"/>
    </source>
</evidence>
<evidence type="ECO:0000256" key="6">
    <source>
        <dbReference type="SAM" id="Phobius"/>
    </source>
</evidence>
<evidence type="ECO:0000313" key="8">
    <source>
        <dbReference type="EMBL" id="ORA97310.1"/>
    </source>
</evidence>
<dbReference type="PANTHER" id="PTHR14948">
    <property type="entry name" value="NG5"/>
    <property type="match status" value="1"/>
</dbReference>
<feature type="compositionally biased region" description="Pro residues" evidence="5">
    <location>
        <begin position="1"/>
        <end position="23"/>
    </location>
</feature>
<accession>A0A1X0F6E7</accession>
<reference evidence="7" key="3">
    <citation type="submission" date="2020-02" db="EMBL/GenBank/DDBJ databases">
        <authorList>
            <person name="Matsumoto Y."/>
            <person name="Motooka D."/>
            <person name="Nakamura S."/>
        </authorList>
    </citation>
    <scope>NUCLEOTIDE SEQUENCE</scope>
    <source>
        <strain evidence="7">JCM 18113</strain>
    </source>
</reference>
<dbReference type="STRING" id="560555.BST30_27305"/>
<dbReference type="Proteomes" id="UP000465812">
    <property type="component" value="Chromosome"/>
</dbReference>
<comment type="subcellular location">
    <subcellularLocation>
        <location evidence="1">Membrane</location>
    </subcellularLocation>
</comment>
<dbReference type="EMBL" id="AP022590">
    <property type="protein sequence ID" value="BBY39338.1"/>
    <property type="molecule type" value="Genomic_DNA"/>
</dbReference>
<evidence type="ECO:0008006" key="11">
    <source>
        <dbReference type="Google" id="ProtNLM"/>
    </source>
</evidence>
<sequence length="116" mass="12131">MTQPPPPPPGYPPPPPPGYPPQQPAGQAPNNYLVWSILVTLFCCLPFGIVAIVKSSQVNGLWAQGRYAEAQASADSAKKWVIWSAVIGVVVGVIYGILMAAGALNTNTNAALAAMF</sequence>
<dbReference type="RefSeq" id="WP_083099932.1">
    <property type="nucleotide sequence ID" value="NZ_AP022590.1"/>
</dbReference>
<evidence type="ECO:0000313" key="9">
    <source>
        <dbReference type="Proteomes" id="UP000192760"/>
    </source>
</evidence>
<proteinExistence type="predicted"/>
<keyword evidence="4 6" id="KW-0472">Membrane</keyword>
<name>A0A1X0F6E7_MYCNT</name>
<keyword evidence="3 6" id="KW-1133">Transmembrane helix</keyword>
<dbReference type="Pfam" id="PF04505">
    <property type="entry name" value="CD225"/>
    <property type="match status" value="1"/>
</dbReference>